<organism evidence="2 3">
    <name type="scientific">Cadophora malorum</name>
    <dbReference type="NCBI Taxonomy" id="108018"/>
    <lineage>
        <taxon>Eukaryota</taxon>
        <taxon>Fungi</taxon>
        <taxon>Dikarya</taxon>
        <taxon>Ascomycota</taxon>
        <taxon>Pezizomycotina</taxon>
        <taxon>Leotiomycetes</taxon>
        <taxon>Helotiales</taxon>
        <taxon>Ploettnerulaceae</taxon>
        <taxon>Cadophora</taxon>
    </lineage>
</organism>
<dbReference type="AlphaFoldDB" id="A0A8H8BRW9"/>
<keyword evidence="3" id="KW-1185">Reference proteome</keyword>
<proteinExistence type="predicted"/>
<dbReference type="EMBL" id="JAFJYH010000051">
    <property type="protein sequence ID" value="KAG4422301.1"/>
    <property type="molecule type" value="Genomic_DNA"/>
</dbReference>
<name>A0A8H8BRW9_9HELO</name>
<dbReference type="Pfam" id="PF26639">
    <property type="entry name" value="Het-6_barrel"/>
    <property type="match status" value="1"/>
</dbReference>
<reference evidence="2" key="1">
    <citation type="submission" date="2021-02" db="EMBL/GenBank/DDBJ databases">
        <title>Genome sequence Cadophora malorum strain M34.</title>
        <authorList>
            <person name="Stefanovic E."/>
            <person name="Vu D."/>
            <person name="Scully C."/>
            <person name="Dijksterhuis J."/>
            <person name="Roader J."/>
            <person name="Houbraken J."/>
        </authorList>
    </citation>
    <scope>NUCLEOTIDE SEQUENCE</scope>
    <source>
        <strain evidence="2">M34</strain>
    </source>
</reference>
<gene>
    <name evidence="2" type="ORF">IFR04_004567</name>
</gene>
<protein>
    <recommendedName>
        <fullName evidence="1">Heterokaryon incompatibility domain-containing protein</fullName>
    </recommendedName>
</protein>
<comment type="caution">
    <text evidence="2">The sequence shown here is derived from an EMBL/GenBank/DDBJ whole genome shotgun (WGS) entry which is preliminary data.</text>
</comment>
<dbReference type="Proteomes" id="UP000664132">
    <property type="component" value="Unassembled WGS sequence"/>
</dbReference>
<dbReference type="OrthoDB" id="2157530at2759"/>
<evidence type="ECO:0000313" key="2">
    <source>
        <dbReference type="EMBL" id="KAG4422301.1"/>
    </source>
</evidence>
<dbReference type="InterPro" id="IPR010730">
    <property type="entry name" value="HET"/>
</dbReference>
<feature type="domain" description="Heterokaryon incompatibility" evidence="1">
    <location>
        <begin position="26"/>
        <end position="199"/>
    </location>
</feature>
<evidence type="ECO:0000259" key="1">
    <source>
        <dbReference type="Pfam" id="PF06985"/>
    </source>
</evidence>
<evidence type="ECO:0000313" key="3">
    <source>
        <dbReference type="Proteomes" id="UP000664132"/>
    </source>
</evidence>
<sequence>MEYQYSPIGPNHFRLLTLHPRFPDLQALSYTWGDPSAKIPILVNNKTLRVTANLYTALEQLREDNSAATFWIDAICINQEDDEEKSSQVKIMREIYDTAEHTRSWLGPAGEGTDAAMAELNRIGSFLVRERLIEPMREFFRLPATEIEQYKILETIIREGVAPLVNQAIKNMSQTLAFVQNACSVLSRDYWKRVWILQELIVSPHIVFQCGRSTIDFLTLYASVCYMHLLGTQIITRELERIGGLENLDPESTATFNIAMSLSTHTDRTSNSTKLFGARLRYQGDATAVTSDSSQYPKLGSSMFELLARIHVTGATKTFCGATESRDRVFALLGIANDGPRLGIQPDYDQSKSCSEIYTKAARAIIHSGQVDLLSLSQPQGKSAGMPSWAPDWRAEWILRPSGQLPWDSSFEAFCLHAGYKSLDTITVKEADSPDQIKLRGYVVDVIEEIGRLWTPPYLEGYSGESSLPLIAAYLTDITNFCTKSDQKISKSKDKIYSNDSDRNSAHKRIPVADQEEYGTGFIKRAGENSDQGYEHVKHHCTIVASNATEITPEQAQHFTHPLRSSYCNMMNWQRDRRPFLSVKGYVGLTPLHAQVGDVIVIFENAQFPYILRDYGDGTYAFIGEAYVHGIMYGEYVEGKTGRGNLTTFTLV</sequence>
<dbReference type="PANTHER" id="PTHR24148:SF73">
    <property type="entry name" value="HET DOMAIN PROTEIN (AFU_ORTHOLOGUE AFUA_8G01020)"/>
    <property type="match status" value="1"/>
</dbReference>
<dbReference type="PANTHER" id="PTHR24148">
    <property type="entry name" value="ANKYRIN REPEAT DOMAIN-CONTAINING PROTEIN 39 HOMOLOG-RELATED"/>
    <property type="match status" value="1"/>
</dbReference>
<dbReference type="InterPro" id="IPR052895">
    <property type="entry name" value="HetReg/Transcr_Mod"/>
</dbReference>
<dbReference type="Pfam" id="PF06985">
    <property type="entry name" value="HET"/>
    <property type="match status" value="1"/>
</dbReference>
<accession>A0A8H8BRW9</accession>